<evidence type="ECO:0008006" key="3">
    <source>
        <dbReference type="Google" id="ProtNLM"/>
    </source>
</evidence>
<dbReference type="AlphaFoldDB" id="A0AAN4W2S0"/>
<dbReference type="Gene3D" id="3.40.190.10">
    <property type="entry name" value="Periplasmic binding protein-like II"/>
    <property type="match status" value="1"/>
</dbReference>
<comment type="caution">
    <text evidence="1">The sequence shown here is derived from an EMBL/GenBank/DDBJ whole genome shotgun (WGS) entry which is preliminary data.</text>
</comment>
<keyword evidence="2" id="KW-1185">Reference proteome</keyword>
<dbReference type="SUPFAM" id="SSF53850">
    <property type="entry name" value="Periplasmic binding protein-like II"/>
    <property type="match status" value="1"/>
</dbReference>
<dbReference type="RefSeq" id="WP_338238397.1">
    <property type="nucleotide sequence ID" value="NZ_BQKE01000002.1"/>
</dbReference>
<evidence type="ECO:0000313" key="1">
    <source>
        <dbReference type="EMBL" id="GJM63197.1"/>
    </source>
</evidence>
<evidence type="ECO:0000313" key="2">
    <source>
        <dbReference type="Proteomes" id="UP001310022"/>
    </source>
</evidence>
<protein>
    <recommendedName>
        <fullName evidence="3">Phosphate ABC transporter substrate-binding protein</fullName>
    </recommendedName>
</protein>
<reference evidence="1 2" key="1">
    <citation type="submission" date="2021-12" db="EMBL/GenBank/DDBJ databases">
        <title>Genome sequencing of bacteria with rrn-lacking chromosome and rrn-plasmid.</title>
        <authorList>
            <person name="Anda M."/>
            <person name="Iwasaki W."/>
        </authorList>
    </citation>
    <scope>NUCLEOTIDE SEQUENCE [LARGE SCALE GENOMIC DNA]</scope>
    <source>
        <strain evidence="1 2">NBRC 15940</strain>
    </source>
</reference>
<gene>
    <name evidence="1" type="ORF">PEDI_37490</name>
</gene>
<proteinExistence type="predicted"/>
<dbReference type="EMBL" id="BQKE01000002">
    <property type="protein sequence ID" value="GJM63197.1"/>
    <property type="molecule type" value="Genomic_DNA"/>
</dbReference>
<sequence length="152" mass="17726">MKNIQYFICFGFVLFLTGVLAPTSLKAQEMVIIVNANNPVDQMEAGNVRLYWLRRIKKRWPQNNKYIRPTDFQSSNVYQDAFYEKILKMNAEKVEKYFMSRQYQNAEKPQDKFGSSEEIIEFIESTEGAIGFVDAKKVANNSKVKVVYKLTL</sequence>
<accession>A0AAN4W2S0</accession>
<dbReference type="Proteomes" id="UP001310022">
    <property type="component" value="Unassembled WGS sequence"/>
</dbReference>
<organism evidence="1 2">
    <name type="scientific">Persicobacter diffluens</name>
    <dbReference type="NCBI Taxonomy" id="981"/>
    <lineage>
        <taxon>Bacteria</taxon>
        <taxon>Pseudomonadati</taxon>
        <taxon>Bacteroidota</taxon>
        <taxon>Cytophagia</taxon>
        <taxon>Cytophagales</taxon>
        <taxon>Persicobacteraceae</taxon>
        <taxon>Persicobacter</taxon>
    </lineage>
</organism>
<name>A0AAN4W2S0_9BACT</name>